<dbReference type="InterPro" id="IPR009000">
    <property type="entry name" value="Transl_B-barrel_sf"/>
</dbReference>
<dbReference type="GO" id="GO:0003743">
    <property type="term" value="F:translation initiation factor activity"/>
    <property type="evidence" value="ECO:0007669"/>
    <property type="project" value="UniProtKB-KW"/>
</dbReference>
<keyword evidence="9" id="KW-0378">Hydrolase</keyword>
<dbReference type="Proteomes" id="UP000006671">
    <property type="component" value="Unassembled WGS sequence"/>
</dbReference>
<protein>
    <recommendedName>
        <fullName evidence="4">Eukaryotic translation initiation factor 5B</fullName>
        <ecNumber evidence="3">3.6.5.3</ecNumber>
    </recommendedName>
    <alternativeName>
        <fullName evidence="12">Translation initiation factor IF-2</fullName>
    </alternativeName>
</protein>
<dbReference type="CDD" id="cd03703">
    <property type="entry name" value="aeIF5B_II"/>
    <property type="match status" value="1"/>
</dbReference>
<evidence type="ECO:0000256" key="9">
    <source>
        <dbReference type="ARBA" id="ARBA00022801"/>
    </source>
</evidence>
<name>D2VAH0_NAEGR</name>
<comment type="similarity">
    <text evidence="2">Belongs to the TRAFAC class translation factor GTPase superfamily. Classic translation factor GTPase family. IF-2 subfamily.</text>
</comment>
<dbReference type="NCBIfam" id="TIGR00231">
    <property type="entry name" value="small_GTP"/>
    <property type="match status" value="1"/>
</dbReference>
<gene>
    <name evidence="15" type="ORF">NAEGRDRAFT_36164</name>
</gene>
<dbReference type="OrthoDB" id="4928at2759"/>
<dbReference type="RefSeq" id="XP_002678700.1">
    <property type="nucleotide sequence ID" value="XM_002678654.1"/>
</dbReference>
<dbReference type="SUPFAM" id="SSF52540">
    <property type="entry name" value="P-loop containing nucleoside triphosphate hydrolases"/>
    <property type="match status" value="1"/>
</dbReference>
<dbReference type="CDD" id="cd16266">
    <property type="entry name" value="IF2_aeIF5B_IV"/>
    <property type="match status" value="1"/>
</dbReference>
<dbReference type="InterPro" id="IPR027417">
    <property type="entry name" value="P-loop_NTPase"/>
</dbReference>
<dbReference type="FunFam" id="3.40.50.10050:FF:000002">
    <property type="entry name" value="Eukaryotic translation initiation factor 5B"/>
    <property type="match status" value="1"/>
</dbReference>
<keyword evidence="5" id="KW-0963">Cytoplasm</keyword>
<keyword evidence="6" id="KW-0396">Initiation factor</keyword>
<dbReference type="GO" id="GO:0005525">
    <property type="term" value="F:GTP binding"/>
    <property type="evidence" value="ECO:0007669"/>
    <property type="project" value="UniProtKB-KW"/>
</dbReference>
<evidence type="ECO:0000256" key="13">
    <source>
        <dbReference type="SAM" id="MobiDB-lite"/>
    </source>
</evidence>
<dbReference type="InterPro" id="IPR000795">
    <property type="entry name" value="T_Tr_GTP-bd_dom"/>
</dbReference>
<evidence type="ECO:0000313" key="15">
    <source>
        <dbReference type="EMBL" id="EFC45956.1"/>
    </source>
</evidence>
<dbReference type="SUPFAM" id="SSF50447">
    <property type="entry name" value="Translation proteins"/>
    <property type="match status" value="1"/>
</dbReference>
<dbReference type="AlphaFoldDB" id="D2VAH0"/>
<dbReference type="PRINTS" id="PR00315">
    <property type="entry name" value="ELONGATNFCT"/>
</dbReference>
<evidence type="ECO:0000256" key="2">
    <source>
        <dbReference type="ARBA" id="ARBA00007733"/>
    </source>
</evidence>
<dbReference type="OMA" id="FRQSKPA"/>
<dbReference type="Pfam" id="PF00009">
    <property type="entry name" value="GTP_EFTU"/>
    <property type="match status" value="1"/>
</dbReference>
<keyword evidence="10" id="KW-0648">Protein biosynthesis</keyword>
<feature type="compositionally biased region" description="Basic and acidic residues" evidence="13">
    <location>
        <begin position="72"/>
        <end position="85"/>
    </location>
</feature>
<proteinExistence type="inferred from homology"/>
<feature type="region of interest" description="Disordered" evidence="13">
    <location>
        <begin position="1"/>
        <end position="137"/>
    </location>
</feature>
<evidence type="ECO:0000256" key="5">
    <source>
        <dbReference type="ARBA" id="ARBA00022490"/>
    </source>
</evidence>
<dbReference type="PANTHER" id="PTHR43381">
    <property type="entry name" value="TRANSLATION INITIATION FACTOR IF-2-RELATED"/>
    <property type="match status" value="1"/>
</dbReference>
<dbReference type="InterPro" id="IPR015760">
    <property type="entry name" value="TIF_IF2"/>
</dbReference>
<evidence type="ECO:0000256" key="12">
    <source>
        <dbReference type="ARBA" id="ARBA00032478"/>
    </source>
</evidence>
<evidence type="ECO:0000256" key="4">
    <source>
        <dbReference type="ARBA" id="ARBA00013824"/>
    </source>
</evidence>
<dbReference type="Pfam" id="PF11987">
    <property type="entry name" value="IF-2"/>
    <property type="match status" value="1"/>
</dbReference>
<evidence type="ECO:0000256" key="6">
    <source>
        <dbReference type="ARBA" id="ARBA00022540"/>
    </source>
</evidence>
<dbReference type="InParanoid" id="D2VAH0"/>
<feature type="domain" description="Tr-type G" evidence="14">
    <location>
        <begin position="140"/>
        <end position="364"/>
    </location>
</feature>
<evidence type="ECO:0000256" key="7">
    <source>
        <dbReference type="ARBA" id="ARBA00022723"/>
    </source>
</evidence>
<evidence type="ECO:0000256" key="3">
    <source>
        <dbReference type="ARBA" id="ARBA00011986"/>
    </source>
</evidence>
<evidence type="ECO:0000256" key="8">
    <source>
        <dbReference type="ARBA" id="ARBA00022741"/>
    </source>
</evidence>
<dbReference type="PROSITE" id="PS51722">
    <property type="entry name" value="G_TR_2"/>
    <property type="match status" value="1"/>
</dbReference>
<feature type="compositionally biased region" description="Acidic residues" evidence="13">
    <location>
        <begin position="55"/>
        <end position="64"/>
    </location>
</feature>
<dbReference type="eggNOG" id="KOG1144">
    <property type="taxonomic scope" value="Eukaryota"/>
</dbReference>
<dbReference type="Gene3D" id="3.40.50.300">
    <property type="entry name" value="P-loop containing nucleotide triphosphate hydrolases"/>
    <property type="match status" value="1"/>
</dbReference>
<evidence type="ECO:0000313" key="16">
    <source>
        <dbReference type="Proteomes" id="UP000006671"/>
    </source>
</evidence>
<dbReference type="NCBIfam" id="NF003078">
    <property type="entry name" value="PRK04004.1"/>
    <property type="match status" value="1"/>
</dbReference>
<organism evidence="16">
    <name type="scientific">Naegleria gruberi</name>
    <name type="common">Amoeba</name>
    <dbReference type="NCBI Taxonomy" id="5762"/>
    <lineage>
        <taxon>Eukaryota</taxon>
        <taxon>Discoba</taxon>
        <taxon>Heterolobosea</taxon>
        <taxon>Tetramitia</taxon>
        <taxon>Eutetramitia</taxon>
        <taxon>Vahlkampfiidae</taxon>
        <taxon>Naegleria</taxon>
    </lineage>
</organism>
<dbReference type="Pfam" id="PF14578">
    <property type="entry name" value="GTP_EFTU_D4"/>
    <property type="match status" value="1"/>
</dbReference>
<feature type="compositionally biased region" description="Basic and acidic residues" evidence="13">
    <location>
        <begin position="8"/>
        <end position="51"/>
    </location>
</feature>
<dbReference type="InterPro" id="IPR023115">
    <property type="entry name" value="TIF_IF2_dom3"/>
</dbReference>
<keyword evidence="7" id="KW-0479">Metal-binding</keyword>
<reference evidence="15 16" key="1">
    <citation type="journal article" date="2010" name="Cell">
        <title>The genome of Naegleria gruberi illuminates early eukaryotic versatility.</title>
        <authorList>
            <person name="Fritz-Laylin L.K."/>
            <person name="Prochnik S.E."/>
            <person name="Ginger M.L."/>
            <person name="Dacks J.B."/>
            <person name="Carpenter M.L."/>
            <person name="Field M.C."/>
            <person name="Kuo A."/>
            <person name="Paredez A."/>
            <person name="Chapman J."/>
            <person name="Pham J."/>
            <person name="Shu S."/>
            <person name="Neupane R."/>
            <person name="Cipriano M."/>
            <person name="Mancuso J."/>
            <person name="Tu H."/>
            <person name="Salamov A."/>
            <person name="Lindquist E."/>
            <person name="Shapiro H."/>
            <person name="Lucas S."/>
            <person name="Grigoriev I.V."/>
            <person name="Cande W.Z."/>
            <person name="Fulton C."/>
            <person name="Rokhsar D.S."/>
            <person name="Dawson S.C."/>
        </authorList>
    </citation>
    <scope>NUCLEOTIDE SEQUENCE [LARGE SCALE GENOMIC DNA]</scope>
    <source>
        <strain evidence="15 16">NEG-M</strain>
    </source>
</reference>
<dbReference type="CDD" id="cd01887">
    <property type="entry name" value="IF2_eIF5B"/>
    <property type="match status" value="1"/>
</dbReference>
<comment type="subcellular location">
    <subcellularLocation>
        <location evidence="1">Cytoplasm</location>
    </subcellularLocation>
</comment>
<dbReference type="FunCoup" id="D2VAH0">
    <property type="interactions" value="446"/>
</dbReference>
<evidence type="ECO:0000256" key="1">
    <source>
        <dbReference type="ARBA" id="ARBA00004496"/>
    </source>
</evidence>
<dbReference type="InterPro" id="IPR029459">
    <property type="entry name" value="EFTU-type"/>
</dbReference>
<dbReference type="STRING" id="5762.D2VAH0"/>
<dbReference type="FunFam" id="2.40.30.10:FF:000013">
    <property type="entry name" value="eukaryotic translation initiation factor 5B"/>
    <property type="match status" value="1"/>
</dbReference>
<dbReference type="GO" id="GO:0003924">
    <property type="term" value="F:GTPase activity"/>
    <property type="evidence" value="ECO:0007669"/>
    <property type="project" value="InterPro"/>
</dbReference>
<feature type="compositionally biased region" description="Acidic residues" evidence="13">
    <location>
        <begin position="116"/>
        <end position="129"/>
    </location>
</feature>
<dbReference type="PANTHER" id="PTHR43381:SF4">
    <property type="entry name" value="EUKARYOTIC TRANSLATION INITIATION FACTOR 5B"/>
    <property type="match status" value="1"/>
</dbReference>
<keyword evidence="11" id="KW-0342">GTP-binding</keyword>
<dbReference type="GeneID" id="8848529"/>
<feature type="compositionally biased region" description="Acidic residues" evidence="13">
    <location>
        <begin position="86"/>
        <end position="107"/>
    </location>
</feature>
<dbReference type="GO" id="GO:0046872">
    <property type="term" value="F:metal ion binding"/>
    <property type="evidence" value="ECO:0007669"/>
    <property type="project" value="UniProtKB-KW"/>
</dbReference>
<evidence type="ECO:0000259" key="14">
    <source>
        <dbReference type="PROSITE" id="PS51722"/>
    </source>
</evidence>
<dbReference type="FunFam" id="3.40.50.300:FF:000112">
    <property type="entry name" value="Eukaryotic translation initiation factor 5B"/>
    <property type="match status" value="1"/>
</dbReference>
<dbReference type="EC" id="3.6.5.3" evidence="3"/>
<dbReference type="KEGG" id="ngr:NAEGRDRAFT_36164"/>
<dbReference type="Gene3D" id="3.40.50.10050">
    <property type="entry name" value="Translation initiation factor IF- 2, domain 3"/>
    <property type="match status" value="1"/>
</dbReference>
<dbReference type="VEuPathDB" id="AmoebaDB:NAEGRDRAFT_36164"/>
<dbReference type="Gene3D" id="2.40.30.10">
    <property type="entry name" value="Translation factors"/>
    <property type="match status" value="2"/>
</dbReference>
<evidence type="ECO:0000256" key="10">
    <source>
        <dbReference type="ARBA" id="ARBA00022917"/>
    </source>
</evidence>
<keyword evidence="16" id="KW-1185">Reference proteome</keyword>
<evidence type="ECO:0000256" key="11">
    <source>
        <dbReference type="ARBA" id="ARBA00023134"/>
    </source>
</evidence>
<accession>D2VAH0</accession>
<keyword evidence="8" id="KW-0547">Nucleotide-binding</keyword>
<dbReference type="InterPro" id="IPR036925">
    <property type="entry name" value="TIF_IF2_dom3_sf"/>
</dbReference>
<sequence>MGHVAAFADKKKSDKKDDKQKDQPKSDNKEDKKKDEKKKNEKKQEQKKEVAISDDSWEDFDIDGDGSAATTEKVETVKQPVKEEEVQVDDEEEEEEEKEEVELDDENTIGNAAEQSNEDSQTEVESQEDREDKKNSGADLRSPICCVLGHVDVGKTKILDKIRSTNVQSGEAGGITQQIGATYVPIDAIKKQTFKLNESVKKQLQYNLPGLLIIDTPGHESFNNLRSRGSSLCDIAILVIDIKHGLERQTIESLQLIKNRKTPFIVALNKVDALYEWKATPNAPIRESLKNQKKNVIQQFEQKVKDVQLQLMEHGLNSELYYKNKDFKSCLSLVPTSAHTGEGIPDLLALMCQLTQKHMVKKLTYKSAIECTILEVKVVEGHGTTVDVILSNGILREGDTIVVCGFNGPIVTQIRALLTPKPLREIRVKGEYIHCKEVKASLGIKLSAQDLDGAVPGSQLLVYKNGDDLDAMKEEVMADLKEVLNRISTTGKGVFVQASTLGSLEALLEFLKSEHIPVSGINIGPVHKKDIIRTSVMLENAPEYAVLLAFDVKITADAKEEADKLGITIFSADIIYHLFDRFKEHKAKKLEEKKKAAENDVVWPCIFKILPDCIFHKRDPITVGVEIVEGVLKLNTPIVLPTKEMLVVGKVVSIEHNKQPVKEADKGKQVAISIESKKEYGKHFDHTDICYSKISRRSIDILKDLYPEIKERKDLLLLIHKLKQVLNIP</sequence>
<dbReference type="GO" id="GO:0005739">
    <property type="term" value="C:mitochondrion"/>
    <property type="evidence" value="ECO:0007669"/>
    <property type="project" value="TreeGrafter"/>
</dbReference>
<dbReference type="InterPro" id="IPR005225">
    <property type="entry name" value="Small_GTP-bd"/>
</dbReference>
<dbReference type="EMBL" id="GG738860">
    <property type="protein sequence ID" value="EFC45956.1"/>
    <property type="molecule type" value="Genomic_DNA"/>
</dbReference>
<dbReference type="SUPFAM" id="SSF52156">
    <property type="entry name" value="Initiation factor IF2/eIF5b, domain 3"/>
    <property type="match status" value="1"/>
</dbReference>